<dbReference type="Gene3D" id="3.40.390.10">
    <property type="entry name" value="Collagenase (Catalytic Domain)"/>
    <property type="match status" value="1"/>
</dbReference>
<reference evidence="2 3" key="1">
    <citation type="journal article" date="2016" name="PLoS ONE">
        <title>A First Insight into the Genome of the Filter-Feeder Mussel Mytilus galloprovincialis.</title>
        <authorList>
            <person name="Murgarella M."/>
            <person name="Puiu D."/>
            <person name="Novoa B."/>
            <person name="Figueras A."/>
            <person name="Posada D."/>
            <person name="Canchaya C."/>
        </authorList>
    </citation>
    <scope>NUCLEOTIDE SEQUENCE [LARGE SCALE GENOMIC DNA]</scope>
    <source>
        <tissue evidence="2">Muscle</tissue>
    </source>
</reference>
<protein>
    <submittedName>
        <fullName evidence="2">Membrane 1-like metallo-endopeptidase-like</fullName>
    </submittedName>
</protein>
<proteinExistence type="predicted"/>
<accession>A0A3L5TR71</accession>
<dbReference type="InterPro" id="IPR018497">
    <property type="entry name" value="Peptidase_M13_C"/>
</dbReference>
<comment type="caution">
    <text evidence="2">The sequence shown here is derived from an EMBL/GenBank/DDBJ whole genome shotgun (WGS) entry which is preliminary data.</text>
</comment>
<name>A0A3L5TR71_MYTGA</name>
<sequence>MAKSNDKTHQKRMDKNCHIPDLVQAFSNVENGGLNLAYRKWVKANGEDSILPGLDLSHDQLFFLNYAQIWCGNMRDEEALQKIRTSVHSPGAIRVLGPLSNSVDFSKAYNCPIGSRMNPVKKCSVW</sequence>
<dbReference type="PANTHER" id="PTHR11733">
    <property type="entry name" value="ZINC METALLOPROTEASE FAMILY M13 NEPRILYSIN-RELATED"/>
    <property type="match status" value="1"/>
</dbReference>
<gene>
    <name evidence="2" type="ORF">AM593_03526</name>
</gene>
<dbReference type="EMBL" id="KV589804">
    <property type="protein sequence ID" value="OPL21638.1"/>
    <property type="molecule type" value="Genomic_DNA"/>
</dbReference>
<dbReference type="SMR" id="A0A3L5TR71"/>
<evidence type="ECO:0000313" key="2">
    <source>
        <dbReference type="EMBL" id="OPL21638.1"/>
    </source>
</evidence>
<dbReference type="SUPFAM" id="SSF55486">
    <property type="entry name" value="Metalloproteases ('zincins'), catalytic domain"/>
    <property type="match status" value="1"/>
</dbReference>
<feature type="non-terminal residue" evidence="2">
    <location>
        <position position="1"/>
    </location>
</feature>
<dbReference type="GO" id="GO:0016485">
    <property type="term" value="P:protein processing"/>
    <property type="evidence" value="ECO:0007669"/>
    <property type="project" value="TreeGrafter"/>
</dbReference>
<evidence type="ECO:0000313" key="3">
    <source>
        <dbReference type="Proteomes" id="UP000266721"/>
    </source>
</evidence>
<dbReference type="PROSITE" id="PS51885">
    <property type="entry name" value="NEPRILYSIN"/>
    <property type="match status" value="1"/>
</dbReference>
<organism evidence="2 3">
    <name type="scientific">Mytilus galloprovincialis</name>
    <name type="common">Mediterranean mussel</name>
    <dbReference type="NCBI Taxonomy" id="29158"/>
    <lineage>
        <taxon>Eukaryota</taxon>
        <taxon>Metazoa</taxon>
        <taxon>Spiralia</taxon>
        <taxon>Lophotrochozoa</taxon>
        <taxon>Mollusca</taxon>
        <taxon>Bivalvia</taxon>
        <taxon>Autobranchia</taxon>
        <taxon>Pteriomorphia</taxon>
        <taxon>Mytilida</taxon>
        <taxon>Mytiloidea</taxon>
        <taxon>Mytilidae</taxon>
        <taxon>Mytilinae</taxon>
        <taxon>Mytilus</taxon>
    </lineage>
</organism>
<dbReference type="InterPro" id="IPR024079">
    <property type="entry name" value="MetalloPept_cat_dom_sf"/>
</dbReference>
<dbReference type="PANTHER" id="PTHR11733:SF241">
    <property type="entry name" value="GH26575P-RELATED"/>
    <property type="match status" value="1"/>
</dbReference>
<dbReference type="GO" id="GO:0004222">
    <property type="term" value="F:metalloendopeptidase activity"/>
    <property type="evidence" value="ECO:0007669"/>
    <property type="project" value="InterPro"/>
</dbReference>
<dbReference type="AlphaFoldDB" id="A0A3L5TR71"/>
<evidence type="ECO:0000259" key="1">
    <source>
        <dbReference type="Pfam" id="PF01431"/>
    </source>
</evidence>
<dbReference type="Pfam" id="PF01431">
    <property type="entry name" value="Peptidase_M13"/>
    <property type="match status" value="1"/>
</dbReference>
<dbReference type="InterPro" id="IPR000718">
    <property type="entry name" value="Peptidase_M13"/>
</dbReference>
<dbReference type="Proteomes" id="UP000266721">
    <property type="component" value="Unassembled WGS sequence"/>
</dbReference>
<keyword evidence="3" id="KW-1185">Reference proteome</keyword>
<dbReference type="GO" id="GO:0005886">
    <property type="term" value="C:plasma membrane"/>
    <property type="evidence" value="ECO:0007669"/>
    <property type="project" value="TreeGrafter"/>
</dbReference>
<feature type="domain" description="Peptidase M13 C-terminal" evidence="1">
    <location>
        <begin position="30"/>
        <end position="125"/>
    </location>
</feature>